<dbReference type="SUPFAM" id="SSF54909">
    <property type="entry name" value="Dimeric alpha+beta barrel"/>
    <property type="match status" value="1"/>
</dbReference>
<dbReference type="OrthoDB" id="10011777at2759"/>
<dbReference type="RefSeq" id="XP_007736334.1">
    <property type="nucleotide sequence ID" value="XM_007738144.1"/>
</dbReference>
<name>W9XQZ8_9EURO</name>
<organism evidence="2 3">
    <name type="scientific">Capronia epimyces CBS 606.96</name>
    <dbReference type="NCBI Taxonomy" id="1182542"/>
    <lineage>
        <taxon>Eukaryota</taxon>
        <taxon>Fungi</taxon>
        <taxon>Dikarya</taxon>
        <taxon>Ascomycota</taxon>
        <taxon>Pezizomycotina</taxon>
        <taxon>Eurotiomycetes</taxon>
        <taxon>Chaetothyriomycetidae</taxon>
        <taxon>Chaetothyriales</taxon>
        <taxon>Herpotrichiellaceae</taxon>
        <taxon>Capronia</taxon>
    </lineage>
</organism>
<dbReference type="Pfam" id="PF03992">
    <property type="entry name" value="ABM"/>
    <property type="match status" value="1"/>
</dbReference>
<dbReference type="PANTHER" id="PTHR40624">
    <property type="entry name" value="BIOSYNTHESIS MONOOXYGENASE, PUTATIVE (AFU_ORTHOLOGUE AFUA_1G12025)-RELATED"/>
    <property type="match status" value="1"/>
</dbReference>
<accession>W9XQZ8</accession>
<dbReference type="Proteomes" id="UP000019478">
    <property type="component" value="Unassembled WGS sequence"/>
</dbReference>
<reference evidence="2 3" key="1">
    <citation type="submission" date="2013-03" db="EMBL/GenBank/DDBJ databases">
        <title>The Genome Sequence of Capronia epimyces CBS 606.96.</title>
        <authorList>
            <consortium name="The Broad Institute Genomics Platform"/>
            <person name="Cuomo C."/>
            <person name="de Hoog S."/>
            <person name="Gorbushina A."/>
            <person name="Walker B."/>
            <person name="Young S.K."/>
            <person name="Zeng Q."/>
            <person name="Gargeya S."/>
            <person name="Fitzgerald M."/>
            <person name="Haas B."/>
            <person name="Abouelleil A."/>
            <person name="Allen A.W."/>
            <person name="Alvarado L."/>
            <person name="Arachchi H.M."/>
            <person name="Berlin A.M."/>
            <person name="Chapman S.B."/>
            <person name="Gainer-Dewar J."/>
            <person name="Goldberg J."/>
            <person name="Griggs A."/>
            <person name="Gujja S."/>
            <person name="Hansen M."/>
            <person name="Howarth C."/>
            <person name="Imamovic A."/>
            <person name="Ireland A."/>
            <person name="Larimer J."/>
            <person name="McCowan C."/>
            <person name="Murphy C."/>
            <person name="Pearson M."/>
            <person name="Poon T.W."/>
            <person name="Priest M."/>
            <person name="Roberts A."/>
            <person name="Saif S."/>
            <person name="Shea T."/>
            <person name="Sisk P."/>
            <person name="Sykes S."/>
            <person name="Wortman J."/>
            <person name="Nusbaum C."/>
            <person name="Birren B."/>
        </authorList>
    </citation>
    <scope>NUCLEOTIDE SEQUENCE [LARGE SCALE GENOMIC DNA]</scope>
    <source>
        <strain evidence="2 3">CBS 606.96</strain>
    </source>
</reference>
<dbReference type="AlphaFoldDB" id="W9XQZ8"/>
<keyword evidence="3" id="KW-1185">Reference proteome</keyword>
<protein>
    <recommendedName>
        <fullName evidence="1">ABM domain-containing protein</fullName>
    </recommendedName>
</protein>
<dbReference type="InterPro" id="IPR007138">
    <property type="entry name" value="ABM_dom"/>
</dbReference>
<dbReference type="eggNOG" id="ENOG502STIP">
    <property type="taxonomic scope" value="Eukaryota"/>
</dbReference>
<gene>
    <name evidence="2" type="ORF">A1O3_08043</name>
</gene>
<sequence>MPQAHPPKSGWQVIESLSSLAPLFRRPTSQCTTRSFFTPATRKGALLGMVAPAEQDRLIAGVEIFTRPSALAAVQASPEYRDAASSLATAAPAPHLTTWYPTAGFVARRNQIETGPAQIVMLAKFVVRDGDGLREKLVDVLGKYCSWVESNELTTLTYSVLTRPDAPNEVLMFERYKDLQALGEHSKTAQFRAMFKATGPFIQAKKTLLSEWNELDGSFVSNFPGGGGGIGGIGAQAKL</sequence>
<dbReference type="PANTHER" id="PTHR40624:SF1">
    <property type="entry name" value="BIOSYNTHESIS MONOOXYGENASE, PUTATIVE (AFU_ORTHOLOGUE AFUA_1G12025)-RELATED"/>
    <property type="match status" value="1"/>
</dbReference>
<dbReference type="GeneID" id="19172134"/>
<feature type="domain" description="ABM" evidence="1">
    <location>
        <begin position="119"/>
        <end position="212"/>
    </location>
</feature>
<evidence type="ECO:0000313" key="3">
    <source>
        <dbReference type="Proteomes" id="UP000019478"/>
    </source>
</evidence>
<dbReference type="Gene3D" id="3.30.70.100">
    <property type="match status" value="1"/>
</dbReference>
<proteinExistence type="predicted"/>
<evidence type="ECO:0000259" key="1">
    <source>
        <dbReference type="PROSITE" id="PS51725"/>
    </source>
</evidence>
<dbReference type="InterPro" id="IPR011008">
    <property type="entry name" value="Dimeric_a/b-barrel"/>
</dbReference>
<dbReference type="EMBL" id="AMGY01000007">
    <property type="protein sequence ID" value="EXJ79760.1"/>
    <property type="molecule type" value="Genomic_DNA"/>
</dbReference>
<dbReference type="PROSITE" id="PS51725">
    <property type="entry name" value="ABM"/>
    <property type="match status" value="1"/>
</dbReference>
<evidence type="ECO:0000313" key="2">
    <source>
        <dbReference type="EMBL" id="EXJ79760.1"/>
    </source>
</evidence>
<dbReference type="HOGENOM" id="CLU_1323635_0_0_1"/>
<comment type="caution">
    <text evidence="2">The sequence shown here is derived from an EMBL/GenBank/DDBJ whole genome shotgun (WGS) entry which is preliminary data.</text>
</comment>